<evidence type="ECO:0000313" key="11">
    <source>
        <dbReference type="EMBL" id="WFD47120.1"/>
    </source>
</evidence>
<comment type="similarity">
    <text evidence="2">Belongs to the transient receptor potential (TRP) ion channel family.</text>
</comment>
<evidence type="ECO:0000256" key="7">
    <source>
        <dbReference type="SAM" id="MobiDB-lite"/>
    </source>
</evidence>
<keyword evidence="4 9" id="KW-0732">Signal</keyword>
<evidence type="ECO:0000256" key="5">
    <source>
        <dbReference type="ARBA" id="ARBA00022989"/>
    </source>
</evidence>
<dbReference type="EMBL" id="CP046235">
    <property type="protein sequence ID" value="WFD47120.1"/>
    <property type="molecule type" value="Genomic_DNA"/>
</dbReference>
<gene>
    <name evidence="11" type="ORF">GLX27_001767</name>
</gene>
<feature type="domain" description="ML-like" evidence="10">
    <location>
        <begin position="41"/>
        <end position="181"/>
    </location>
</feature>
<feature type="compositionally biased region" description="Basic and acidic residues" evidence="7">
    <location>
        <begin position="730"/>
        <end position="743"/>
    </location>
</feature>
<dbReference type="InterPro" id="IPR032800">
    <property type="entry name" value="TRP_N"/>
</dbReference>
<feature type="signal peptide" evidence="9">
    <location>
        <begin position="1"/>
        <end position="23"/>
    </location>
</feature>
<evidence type="ECO:0000256" key="2">
    <source>
        <dbReference type="ARBA" id="ARBA00010642"/>
    </source>
</evidence>
<evidence type="ECO:0000256" key="6">
    <source>
        <dbReference type="ARBA" id="ARBA00023136"/>
    </source>
</evidence>
<feature type="transmembrane region" description="Helical" evidence="8">
    <location>
        <begin position="513"/>
        <end position="533"/>
    </location>
</feature>
<feature type="transmembrane region" description="Helical" evidence="8">
    <location>
        <begin position="482"/>
        <end position="501"/>
    </location>
</feature>
<keyword evidence="6 8" id="KW-0472">Membrane</keyword>
<evidence type="ECO:0000256" key="3">
    <source>
        <dbReference type="ARBA" id="ARBA00022692"/>
    </source>
</evidence>
<sequence length="897" mass="95310">MRLARPAAARAAAVAAIAGGVLGAHAAYRPGVAQVLSAEEQSLYTSTVAYCSPPGPILISAMDVRFYRQNHSLDFQLTAAALPSNLNMTAELNLFAYGRDWFNMSIDLCEIGGGSLCPVPPYNFSGSGMYDVPNRFTSSIPNVVFSVPDIEALGVLRLTKQNTNDTVGCMQVTLANGLTARSPGVLWGTVGFVLLAVVAAVATMLWRDSLSALQWRVVDIVGTLHTVVLTSMLTLIVPHVFHEYSLSFAWSFGLIYMRPMQEAIYRSRLAHGSNDSDVPYATLMEAQYARLANLYPAVSLNPDEPAVYTGSSGTLTDLFASHARRAVRRALYAPNTGAGGEMVSGGESNPVVWAAQDFGFTQTGVLYYTESLDISPNSAFLTALVCWLLVVCIAIAVFALASALWATRRTARHAARLAAAHAAAPPPPPTPPTPPTDAKADAPWAPLPARARSFGVVARHPRLRHIPQPVQRMLFQLAHPTFGRLVEIATTPLLVLIFFQWTHATGWPSHVAAAFTFAALIAAWVTMLAPMFVHVARTRDARTLYYTHDVSPYDEHAPAAKYGALAHPYRPRYYWFGTVHLVCAFLRACFVAFPQRSNLAMRQGVGLLVIDVLLFLALVLLRPGRDRWGDFVQYMLALFRIVGWALCIALTTQANLWGIPRAVLGFVLMAVTAIAIVFVFAVFVWEVALSLISRNQRWSRRFGALMAPQSIAGGGPPMEFYPVPDADADTEAKAGPDAKRPDAPPDAPDGLGTDPPPGPASLGTDPPPGSVGLGTDPLWGPASFGTGPAPGPASLGTDPLWRPATLGPAPADPPHPADARGAQTAGAPPAAGPPGAAPPLAGASTSGAAPRLSAPWAAPLLSSSSARPSPYASGRTSPAPTSSSATSRTSWHSAHDT</sequence>
<feature type="region of interest" description="Disordered" evidence="7">
    <location>
        <begin position="417"/>
        <end position="442"/>
    </location>
</feature>
<feature type="transmembrane region" description="Helical" evidence="8">
    <location>
        <begin position="185"/>
        <end position="206"/>
    </location>
</feature>
<evidence type="ECO:0000259" key="10">
    <source>
        <dbReference type="SMART" id="SM01320"/>
    </source>
</evidence>
<organism evidence="11 12">
    <name type="scientific">Malassezia furfur</name>
    <name type="common">Pityriasis versicolor infection agent</name>
    <name type="synonym">Pityrosporum furfur</name>
    <dbReference type="NCBI Taxonomy" id="55194"/>
    <lineage>
        <taxon>Eukaryota</taxon>
        <taxon>Fungi</taxon>
        <taxon>Dikarya</taxon>
        <taxon>Basidiomycota</taxon>
        <taxon>Ustilaginomycotina</taxon>
        <taxon>Malasseziomycetes</taxon>
        <taxon>Malasseziales</taxon>
        <taxon>Malasseziaceae</taxon>
        <taxon>Malassezia</taxon>
    </lineage>
</organism>
<feature type="transmembrane region" description="Helical" evidence="8">
    <location>
        <begin position="218"/>
        <end position="241"/>
    </location>
</feature>
<feature type="transmembrane region" description="Helical" evidence="8">
    <location>
        <begin position="599"/>
        <end position="619"/>
    </location>
</feature>
<dbReference type="InterPro" id="IPR010308">
    <property type="entry name" value="TRP_C"/>
</dbReference>
<evidence type="ECO:0000256" key="4">
    <source>
        <dbReference type="ARBA" id="ARBA00022729"/>
    </source>
</evidence>
<feature type="compositionally biased region" description="Low complexity" evidence="7">
    <location>
        <begin position="838"/>
        <end position="897"/>
    </location>
</feature>
<feature type="transmembrane region" description="Helical" evidence="8">
    <location>
        <begin position="631"/>
        <end position="651"/>
    </location>
</feature>
<protein>
    <recommendedName>
        <fullName evidence="10">ML-like domain-containing protein</fullName>
    </recommendedName>
</protein>
<evidence type="ECO:0000256" key="1">
    <source>
        <dbReference type="ARBA" id="ARBA00004141"/>
    </source>
</evidence>
<evidence type="ECO:0000256" key="8">
    <source>
        <dbReference type="SAM" id="Phobius"/>
    </source>
</evidence>
<feature type="chain" id="PRO_5045937235" description="ML-like domain-containing protein" evidence="9">
    <location>
        <begin position="24"/>
        <end position="897"/>
    </location>
</feature>
<feature type="compositionally biased region" description="Pro residues" evidence="7">
    <location>
        <begin position="754"/>
        <end position="769"/>
    </location>
</feature>
<dbReference type="Pfam" id="PF06011">
    <property type="entry name" value="TRP"/>
    <property type="match status" value="1"/>
</dbReference>
<keyword evidence="3 8" id="KW-0812">Transmembrane</keyword>
<feature type="compositionally biased region" description="Pro residues" evidence="7">
    <location>
        <begin position="424"/>
        <end position="435"/>
    </location>
</feature>
<evidence type="ECO:0000313" key="12">
    <source>
        <dbReference type="Proteomes" id="UP000818624"/>
    </source>
</evidence>
<name>A0ABY8ERR7_MALFU</name>
<proteinExistence type="inferred from homology"/>
<dbReference type="PANTHER" id="PTHR31145">
    <property type="entry name" value="INTEGRAL MEMBRANE PROTEIN (AFU_ORTHOLOGUE AFUA_7G01610)"/>
    <property type="match status" value="1"/>
</dbReference>
<dbReference type="SMART" id="SM01320">
    <property type="entry name" value="TRP_N"/>
    <property type="match status" value="1"/>
</dbReference>
<evidence type="ECO:0000256" key="9">
    <source>
        <dbReference type="SAM" id="SignalP"/>
    </source>
</evidence>
<feature type="region of interest" description="Disordered" evidence="7">
    <location>
        <begin position="716"/>
        <end position="897"/>
    </location>
</feature>
<keyword evidence="12" id="KW-1185">Reference proteome</keyword>
<feature type="transmembrane region" description="Helical" evidence="8">
    <location>
        <begin position="663"/>
        <end position="692"/>
    </location>
</feature>
<accession>A0ABY8ERR7</accession>
<dbReference type="PANTHER" id="PTHR31145:SF2">
    <property type="entry name" value="FLAVIN CARRIER PROTEIN 2"/>
    <property type="match status" value="1"/>
</dbReference>
<reference evidence="11 12" key="1">
    <citation type="journal article" date="2020" name="Elife">
        <title>Loss of centromere function drives karyotype evolution in closely related Malassezia species.</title>
        <authorList>
            <person name="Sankaranarayanan S.R."/>
            <person name="Ianiri G."/>
            <person name="Coelho M.A."/>
            <person name="Reza M.H."/>
            <person name="Thimmappa B.C."/>
            <person name="Ganguly P."/>
            <person name="Vadnala R.N."/>
            <person name="Sun S."/>
            <person name="Siddharthan R."/>
            <person name="Tellgren-Roth C."/>
            <person name="Dawson T.L."/>
            <person name="Heitman J."/>
            <person name="Sanyal K."/>
        </authorList>
    </citation>
    <scope>NUCLEOTIDE SEQUENCE [LARGE SCALE GENOMIC DNA]</scope>
    <source>
        <strain evidence="11">CBS14141</strain>
    </source>
</reference>
<feature type="transmembrane region" description="Helical" evidence="8">
    <location>
        <begin position="379"/>
        <end position="406"/>
    </location>
</feature>
<dbReference type="Pfam" id="PF14558">
    <property type="entry name" value="TRP_N"/>
    <property type="match status" value="1"/>
</dbReference>
<keyword evidence="5 8" id="KW-1133">Transmembrane helix</keyword>
<dbReference type="InterPro" id="IPR040241">
    <property type="entry name" value="TRP_Flc/Pkd2-like"/>
</dbReference>
<dbReference type="Proteomes" id="UP000818624">
    <property type="component" value="Chromosome 2"/>
</dbReference>
<comment type="subcellular location">
    <subcellularLocation>
        <location evidence="1">Membrane</location>
        <topology evidence="1">Multi-pass membrane protein</topology>
    </subcellularLocation>
</comment>
<feature type="compositionally biased region" description="Low complexity" evidence="7">
    <location>
        <begin position="819"/>
        <end position="829"/>
    </location>
</feature>